<dbReference type="EMBL" id="OX459121">
    <property type="protein sequence ID" value="CAI9104498.1"/>
    <property type="molecule type" value="Genomic_DNA"/>
</dbReference>
<name>A0AAV1DA40_OLDCO</name>
<organism evidence="3 4">
    <name type="scientific">Oldenlandia corymbosa var. corymbosa</name>
    <dbReference type="NCBI Taxonomy" id="529605"/>
    <lineage>
        <taxon>Eukaryota</taxon>
        <taxon>Viridiplantae</taxon>
        <taxon>Streptophyta</taxon>
        <taxon>Embryophyta</taxon>
        <taxon>Tracheophyta</taxon>
        <taxon>Spermatophyta</taxon>
        <taxon>Magnoliopsida</taxon>
        <taxon>eudicotyledons</taxon>
        <taxon>Gunneridae</taxon>
        <taxon>Pentapetalae</taxon>
        <taxon>asterids</taxon>
        <taxon>lamiids</taxon>
        <taxon>Gentianales</taxon>
        <taxon>Rubiaceae</taxon>
        <taxon>Rubioideae</taxon>
        <taxon>Spermacoceae</taxon>
        <taxon>Hedyotis-Oldenlandia complex</taxon>
        <taxon>Oldenlandia</taxon>
    </lineage>
</organism>
<dbReference type="AlphaFoldDB" id="A0AAV1DA40"/>
<protein>
    <submittedName>
        <fullName evidence="3">OLC1v1003180C1</fullName>
    </submittedName>
</protein>
<feature type="signal peptide" evidence="2">
    <location>
        <begin position="1"/>
        <end position="22"/>
    </location>
</feature>
<dbReference type="Proteomes" id="UP001161247">
    <property type="component" value="Chromosome 4"/>
</dbReference>
<feature type="compositionally biased region" description="Basic and acidic residues" evidence="1">
    <location>
        <begin position="141"/>
        <end position="166"/>
    </location>
</feature>
<evidence type="ECO:0000313" key="3">
    <source>
        <dbReference type="EMBL" id="CAI9104498.1"/>
    </source>
</evidence>
<sequence length="166" mass="18295">MASPLTLITLFSIALFAGITDARTSPGEYKQLVGKADETKKEVMQQLFQIESALSSLKKITSTATTNPNESFVNDDFEPRPNVSAYGDDSKLKQEDKSFVKDFDPRPNVSAYGNDSKLKKEDESFVKEFEPRPNVSAYGGEDAKVLRESKPNKAAPCDHNDTVGPK</sequence>
<evidence type="ECO:0000256" key="1">
    <source>
        <dbReference type="SAM" id="MobiDB-lite"/>
    </source>
</evidence>
<reference evidence="3" key="1">
    <citation type="submission" date="2023-03" db="EMBL/GenBank/DDBJ databases">
        <authorList>
            <person name="Julca I."/>
        </authorList>
    </citation>
    <scope>NUCLEOTIDE SEQUENCE</scope>
</reference>
<proteinExistence type="predicted"/>
<gene>
    <name evidence="3" type="ORF">OLC1_LOCUS13413</name>
</gene>
<dbReference type="InterPro" id="IPR024489">
    <property type="entry name" value="Organ_specific_prot"/>
</dbReference>
<dbReference type="PANTHER" id="PTHR33731">
    <property type="entry name" value="PROTEIN, PUTATIVE-RELATED"/>
    <property type="match status" value="1"/>
</dbReference>
<dbReference type="PANTHER" id="PTHR33731:SF2">
    <property type="entry name" value="ORGAN-SPECIFIC PROTEIN S2-LIKE"/>
    <property type="match status" value="1"/>
</dbReference>
<feature type="region of interest" description="Disordered" evidence="1">
    <location>
        <begin position="64"/>
        <end position="166"/>
    </location>
</feature>
<feature type="compositionally biased region" description="Basic and acidic residues" evidence="1">
    <location>
        <begin position="116"/>
        <end position="131"/>
    </location>
</feature>
<keyword evidence="4" id="KW-1185">Reference proteome</keyword>
<accession>A0AAV1DA40</accession>
<dbReference type="Pfam" id="PF10950">
    <property type="entry name" value="Organ_specific"/>
    <property type="match status" value="1"/>
</dbReference>
<feature type="chain" id="PRO_5043740519" evidence="2">
    <location>
        <begin position="23"/>
        <end position="166"/>
    </location>
</feature>
<evidence type="ECO:0000313" key="4">
    <source>
        <dbReference type="Proteomes" id="UP001161247"/>
    </source>
</evidence>
<feature type="compositionally biased region" description="Basic and acidic residues" evidence="1">
    <location>
        <begin position="88"/>
        <end position="105"/>
    </location>
</feature>
<evidence type="ECO:0000256" key="2">
    <source>
        <dbReference type="SAM" id="SignalP"/>
    </source>
</evidence>
<keyword evidence="2" id="KW-0732">Signal</keyword>